<dbReference type="Gramene" id="KQL12807">
    <property type="protein sequence ID" value="KQL12807"/>
    <property type="gene ID" value="SETIT_024491mg"/>
</dbReference>
<reference evidence="2" key="2">
    <citation type="submission" date="2018-08" db="UniProtKB">
        <authorList>
            <consortium name="EnsemblPlants"/>
        </authorList>
    </citation>
    <scope>IDENTIFICATION</scope>
    <source>
        <strain evidence="2">Yugu1</strain>
    </source>
</reference>
<feature type="transmembrane region" description="Helical" evidence="1">
    <location>
        <begin position="129"/>
        <end position="149"/>
    </location>
</feature>
<sequence>MQGDSGVGSGGSLLTTDGGVPDTSGLCTHSQALAGASRPRSQARAIPSSFVESKCSYPCIGANFRAFISGKSITHLRLSLPCGVVLIVWVIFHLVSAKFPEIPRYVSVVKENASPLRKGSWFGTSGIDFLFMLASRMLLLMIFRVLVLWSTKP</sequence>
<keyword evidence="1" id="KW-0812">Transmembrane</keyword>
<accession>K3ZD58</accession>
<dbReference type="EMBL" id="AGNK02001402">
    <property type="status" value="NOT_ANNOTATED_CDS"/>
    <property type="molecule type" value="Genomic_DNA"/>
</dbReference>
<keyword evidence="1" id="KW-0472">Membrane</keyword>
<dbReference type="InParanoid" id="K3ZD58"/>
<feature type="transmembrane region" description="Helical" evidence="1">
    <location>
        <begin position="78"/>
        <end position="95"/>
    </location>
</feature>
<proteinExistence type="predicted"/>
<evidence type="ECO:0000313" key="2">
    <source>
        <dbReference type="EnsemblPlants" id="KQL12807"/>
    </source>
</evidence>
<evidence type="ECO:0000313" key="3">
    <source>
        <dbReference type="Proteomes" id="UP000004995"/>
    </source>
</evidence>
<dbReference type="EnsemblPlants" id="KQL12807">
    <property type="protein sequence ID" value="KQL12807"/>
    <property type="gene ID" value="SETIT_024491mg"/>
</dbReference>
<dbReference type="AlphaFoldDB" id="K3ZD58"/>
<name>K3ZD58_SETIT</name>
<dbReference type="HOGENOM" id="CLU_1716402_0_0_1"/>
<organism evidence="2 3">
    <name type="scientific">Setaria italica</name>
    <name type="common">Foxtail millet</name>
    <name type="synonym">Panicum italicum</name>
    <dbReference type="NCBI Taxonomy" id="4555"/>
    <lineage>
        <taxon>Eukaryota</taxon>
        <taxon>Viridiplantae</taxon>
        <taxon>Streptophyta</taxon>
        <taxon>Embryophyta</taxon>
        <taxon>Tracheophyta</taxon>
        <taxon>Spermatophyta</taxon>
        <taxon>Magnoliopsida</taxon>
        <taxon>Liliopsida</taxon>
        <taxon>Poales</taxon>
        <taxon>Poaceae</taxon>
        <taxon>PACMAD clade</taxon>
        <taxon>Panicoideae</taxon>
        <taxon>Panicodae</taxon>
        <taxon>Paniceae</taxon>
        <taxon>Cenchrinae</taxon>
        <taxon>Setaria</taxon>
    </lineage>
</organism>
<protein>
    <submittedName>
        <fullName evidence="2">Uncharacterized protein</fullName>
    </submittedName>
</protein>
<keyword evidence="3" id="KW-1185">Reference proteome</keyword>
<keyword evidence="1" id="KW-1133">Transmembrane helix</keyword>
<dbReference type="Proteomes" id="UP000004995">
    <property type="component" value="Unassembled WGS sequence"/>
</dbReference>
<reference evidence="3" key="1">
    <citation type="journal article" date="2012" name="Nat. Biotechnol.">
        <title>Reference genome sequence of the model plant Setaria.</title>
        <authorList>
            <person name="Bennetzen J.L."/>
            <person name="Schmutz J."/>
            <person name="Wang H."/>
            <person name="Percifield R."/>
            <person name="Hawkins J."/>
            <person name="Pontaroli A.C."/>
            <person name="Estep M."/>
            <person name="Feng L."/>
            <person name="Vaughn J.N."/>
            <person name="Grimwood J."/>
            <person name="Jenkins J."/>
            <person name="Barry K."/>
            <person name="Lindquist E."/>
            <person name="Hellsten U."/>
            <person name="Deshpande S."/>
            <person name="Wang X."/>
            <person name="Wu X."/>
            <person name="Mitros T."/>
            <person name="Triplett J."/>
            <person name="Yang X."/>
            <person name="Ye C.Y."/>
            <person name="Mauro-Herrera M."/>
            <person name="Wang L."/>
            <person name="Li P."/>
            <person name="Sharma M."/>
            <person name="Sharma R."/>
            <person name="Ronald P.C."/>
            <person name="Panaud O."/>
            <person name="Kellogg E.A."/>
            <person name="Brutnell T.P."/>
            <person name="Doust A.N."/>
            <person name="Tuskan G.A."/>
            <person name="Rokhsar D."/>
            <person name="Devos K.M."/>
        </authorList>
    </citation>
    <scope>NUCLEOTIDE SEQUENCE [LARGE SCALE GENOMIC DNA]</scope>
    <source>
        <strain evidence="3">cv. Yugu1</strain>
    </source>
</reference>
<evidence type="ECO:0000256" key="1">
    <source>
        <dbReference type="SAM" id="Phobius"/>
    </source>
</evidence>